<dbReference type="EMBL" id="JAPEVB010000003">
    <property type="protein sequence ID" value="KAJ4390637.1"/>
    <property type="molecule type" value="Genomic_DNA"/>
</dbReference>
<dbReference type="InterPro" id="IPR038883">
    <property type="entry name" value="AN11006-like"/>
</dbReference>
<evidence type="ECO:0000313" key="2">
    <source>
        <dbReference type="EMBL" id="KAJ4390637.1"/>
    </source>
</evidence>
<feature type="compositionally biased region" description="Basic and acidic residues" evidence="1">
    <location>
        <begin position="25"/>
        <end position="37"/>
    </location>
</feature>
<reference evidence="2" key="1">
    <citation type="submission" date="2022-10" db="EMBL/GenBank/DDBJ databases">
        <title>Tapping the CABI collections for fungal endophytes: first genome assemblies for Collariella, Neodidymelliopsis, Ascochyta clinopodiicola, Didymella pomorum, Didymosphaeria variabile, Neocosmospora piperis and Neocucurbitaria cava.</title>
        <authorList>
            <person name="Hill R."/>
        </authorList>
    </citation>
    <scope>NUCLEOTIDE SEQUENCE</scope>
    <source>
        <strain evidence="2">IMI 355082</strain>
    </source>
</reference>
<keyword evidence="3" id="KW-1185">Reference proteome</keyword>
<comment type="caution">
    <text evidence="2">The sequence shown here is derived from an EMBL/GenBank/DDBJ whole genome shotgun (WGS) entry which is preliminary data.</text>
</comment>
<dbReference type="AlphaFoldDB" id="A0A9W8YQQ6"/>
<dbReference type="OrthoDB" id="3510794at2759"/>
<feature type="compositionally biased region" description="Basic and acidic residues" evidence="1">
    <location>
        <begin position="74"/>
        <end position="89"/>
    </location>
</feature>
<sequence length="390" mass="45284">MHTNTPDELQKPDAMFANGNRKRKSSDARDESTHEYGPRCPHRLRLTANDNDRDGLQASCLEASPPSLPSAAPDTRRSARETTRFRSDEDQTINSSRSRNENKKEFTFFSFPGELRNMIYNYSLHYPDSRRLYATYYRRPSISKNSPEWEPRLHAPTILLLNKRITKECLPILKSTKLVIDRLPPPRACDVHRGPLVYVAGYYRHSYFMHLSEFISPRTLQNIPQIDINVGLCEGPLGSGWAWKRVVDELLEILTQRNACVKLRLILRLCNTDDYPNVWHSDRDYHLRMIKKIDKFSNVNPNVFAQREVKLEVWRIEGRKATYVDEKSYPRPLMIIEDGSSKVLCSDETLVEERPIPAPRMYPDREMFPGSILEFVRPAPPPFYGLDDST</sequence>
<dbReference type="PANTHER" id="PTHR42085:SF4">
    <property type="entry name" value="F-BOX DOMAIN-CONTAINING PROTEIN"/>
    <property type="match status" value="1"/>
</dbReference>
<gene>
    <name evidence="2" type="ORF">N0V93_004235</name>
</gene>
<evidence type="ECO:0000313" key="3">
    <source>
        <dbReference type="Proteomes" id="UP001140453"/>
    </source>
</evidence>
<proteinExistence type="predicted"/>
<dbReference type="Proteomes" id="UP001140453">
    <property type="component" value="Unassembled WGS sequence"/>
</dbReference>
<protein>
    <submittedName>
        <fullName evidence="2">Uncharacterized protein</fullName>
    </submittedName>
</protein>
<feature type="region of interest" description="Disordered" evidence="1">
    <location>
        <begin position="1"/>
        <end position="99"/>
    </location>
</feature>
<name>A0A9W8YQQ6_9PEZI</name>
<accession>A0A9W8YQQ6</accession>
<organism evidence="2 3">
    <name type="scientific">Gnomoniopsis smithogilvyi</name>
    <dbReference type="NCBI Taxonomy" id="1191159"/>
    <lineage>
        <taxon>Eukaryota</taxon>
        <taxon>Fungi</taxon>
        <taxon>Dikarya</taxon>
        <taxon>Ascomycota</taxon>
        <taxon>Pezizomycotina</taxon>
        <taxon>Sordariomycetes</taxon>
        <taxon>Sordariomycetidae</taxon>
        <taxon>Diaporthales</taxon>
        <taxon>Gnomoniaceae</taxon>
        <taxon>Gnomoniopsis</taxon>
    </lineage>
</organism>
<feature type="compositionally biased region" description="Low complexity" evidence="1">
    <location>
        <begin position="58"/>
        <end position="73"/>
    </location>
</feature>
<dbReference type="PANTHER" id="PTHR42085">
    <property type="entry name" value="F-BOX DOMAIN-CONTAINING PROTEIN"/>
    <property type="match status" value="1"/>
</dbReference>
<evidence type="ECO:0000256" key="1">
    <source>
        <dbReference type="SAM" id="MobiDB-lite"/>
    </source>
</evidence>